<keyword evidence="2" id="KW-0560">Oxidoreductase</keyword>
<dbReference type="NCBIfam" id="NF005108">
    <property type="entry name" value="PRK06545.1-6"/>
    <property type="match status" value="1"/>
</dbReference>
<dbReference type="PATRIC" id="fig|883169.3.peg.1606"/>
<evidence type="ECO:0000256" key="2">
    <source>
        <dbReference type="ARBA" id="ARBA00023002"/>
    </source>
</evidence>
<dbReference type="AlphaFoldDB" id="K0YCZ4"/>
<reference evidence="4 5" key="1">
    <citation type="submission" date="2012-08" db="EMBL/GenBank/DDBJ databases">
        <title>The Genome Sequence of Turicella otitidis ATCC 51513.</title>
        <authorList>
            <consortium name="The Broad Institute Genome Sequencing Platform"/>
            <person name="Earl A."/>
            <person name="Ward D."/>
            <person name="Feldgarden M."/>
            <person name="Gevers D."/>
            <person name="Huys G."/>
            <person name="Walker B."/>
            <person name="Young S.K."/>
            <person name="Zeng Q."/>
            <person name="Gargeya S."/>
            <person name="Fitzgerald M."/>
            <person name="Haas B."/>
            <person name="Abouelleil A."/>
            <person name="Alvarado L."/>
            <person name="Arachchi H.M."/>
            <person name="Berlin A.M."/>
            <person name="Chapman S.B."/>
            <person name="Goldberg J."/>
            <person name="Griggs A."/>
            <person name="Gujja S."/>
            <person name="Hansen M."/>
            <person name="Howarth C."/>
            <person name="Imamovic A."/>
            <person name="Larimer J."/>
            <person name="McCowen C."/>
            <person name="Montmayeur A."/>
            <person name="Murphy C."/>
            <person name="Neiman D."/>
            <person name="Pearson M."/>
            <person name="Priest M."/>
            <person name="Roberts A."/>
            <person name="Saif S."/>
            <person name="Shea T."/>
            <person name="Sisk P."/>
            <person name="Sykes S."/>
            <person name="Wortman J."/>
            <person name="Nusbaum C."/>
            <person name="Birren B."/>
        </authorList>
    </citation>
    <scope>NUCLEOTIDE SEQUENCE [LARGE SCALE GENOMIC DNA]</scope>
    <source>
        <strain evidence="4 5">ATCC 51513</strain>
    </source>
</reference>
<comment type="similarity">
    <text evidence="1">Belongs to the prephenate/arogenate dehydrogenase family.</text>
</comment>
<dbReference type="Pfam" id="PF02153">
    <property type="entry name" value="PDH_N"/>
    <property type="match status" value="1"/>
</dbReference>
<dbReference type="EMBL" id="AHAE01000078">
    <property type="protein sequence ID" value="EJZ81397.1"/>
    <property type="molecule type" value="Genomic_DNA"/>
</dbReference>
<dbReference type="InterPro" id="IPR046826">
    <property type="entry name" value="PDH_N"/>
</dbReference>
<proteinExistence type="inferred from homology"/>
<dbReference type="GO" id="GO:0008977">
    <property type="term" value="F:prephenate dehydrogenase (NAD+) activity"/>
    <property type="evidence" value="ECO:0007669"/>
    <property type="project" value="InterPro"/>
</dbReference>
<accession>K0YCZ4</accession>
<dbReference type="PANTHER" id="PTHR21363">
    <property type="entry name" value="PREPHENATE DEHYDROGENASE"/>
    <property type="match status" value="1"/>
</dbReference>
<dbReference type="GO" id="GO:0070403">
    <property type="term" value="F:NAD+ binding"/>
    <property type="evidence" value="ECO:0007669"/>
    <property type="project" value="InterPro"/>
</dbReference>
<dbReference type="Gene3D" id="1.10.3660.10">
    <property type="entry name" value="6-phosphogluconate dehydrogenase C-terminal like domain"/>
    <property type="match status" value="1"/>
</dbReference>
<evidence type="ECO:0000313" key="5">
    <source>
        <dbReference type="Proteomes" id="UP000006078"/>
    </source>
</evidence>
<comment type="caution">
    <text evidence="4">The sequence shown here is derived from an EMBL/GenBank/DDBJ whole genome shotgun (WGS) entry which is preliminary data.</text>
</comment>
<dbReference type="InterPro" id="IPR003099">
    <property type="entry name" value="Prephen_DH"/>
</dbReference>
<dbReference type="SUPFAM" id="SSF48179">
    <property type="entry name" value="6-phosphogluconate dehydrogenase C-terminal domain-like"/>
    <property type="match status" value="1"/>
</dbReference>
<dbReference type="InterPro" id="IPR036291">
    <property type="entry name" value="NAD(P)-bd_dom_sf"/>
</dbReference>
<dbReference type="Proteomes" id="UP000006078">
    <property type="component" value="Unassembled WGS sequence"/>
</dbReference>
<dbReference type="InterPro" id="IPR050812">
    <property type="entry name" value="Preph/Arog_dehydrog"/>
</dbReference>
<evidence type="ECO:0000313" key="4">
    <source>
        <dbReference type="EMBL" id="EJZ81397.1"/>
    </source>
</evidence>
<dbReference type="PROSITE" id="PS51176">
    <property type="entry name" value="PDH_ADH"/>
    <property type="match status" value="1"/>
</dbReference>
<dbReference type="STRING" id="29321.AAV33_05365"/>
<name>K0YCZ4_9CORY</name>
<organism evidence="4 5">
    <name type="scientific">Corynebacterium otitidis ATCC 51513</name>
    <dbReference type="NCBI Taxonomy" id="883169"/>
    <lineage>
        <taxon>Bacteria</taxon>
        <taxon>Bacillati</taxon>
        <taxon>Actinomycetota</taxon>
        <taxon>Actinomycetes</taxon>
        <taxon>Mycobacteriales</taxon>
        <taxon>Corynebacteriaceae</taxon>
        <taxon>Corynebacterium</taxon>
    </lineage>
</organism>
<feature type="domain" description="Prephenate/arogenate dehydrogenase" evidence="3">
    <location>
        <begin position="12"/>
        <end position="334"/>
    </location>
</feature>
<sequence length="371" mass="39310">MMVQVTTTTRPRPVCILGLGLIGGSLLRDLAAAGREVFGYHRSPSTARSARKEGFEVDSNLKETLARAEETGALIVLAVPMPAVEGLLDAIAHETSTCGITDVVSVKTPVMDLVYDKGLEDRYVGGHPMAGTAQSGWKASQRGLFRGAAWVITFDHGYHPEARSVDELAEADQATLGEPGRAALSPTGRPEVSSRWLDVWSQVAQLADSVGAEAIPARVHVHDAMVARVSHLPHLLAAALAVVGDNGGALAFSLAAGSFRDGTRVAASSPQLVRAMLERNARALVGPVDEAIEILTDARERLSATPPDLEALADAGYRSRVRFDARSGRVQGSVSPVEVSSRPVLRLRPGAPGWIRTLVQAEGLGARIEVY</sequence>
<dbReference type="InterPro" id="IPR046825">
    <property type="entry name" value="PDH_C"/>
</dbReference>
<dbReference type="InterPro" id="IPR008927">
    <property type="entry name" value="6-PGluconate_DH-like_C_sf"/>
</dbReference>
<dbReference type="eggNOG" id="COG0287">
    <property type="taxonomic scope" value="Bacteria"/>
</dbReference>
<evidence type="ECO:0000259" key="3">
    <source>
        <dbReference type="PROSITE" id="PS51176"/>
    </source>
</evidence>
<dbReference type="GO" id="GO:0004665">
    <property type="term" value="F:prephenate dehydrogenase (NADP+) activity"/>
    <property type="evidence" value="ECO:0007669"/>
    <property type="project" value="InterPro"/>
</dbReference>
<keyword evidence="5" id="KW-1185">Reference proteome</keyword>
<dbReference type="HOGENOM" id="CLU_055968_1_0_11"/>
<dbReference type="SUPFAM" id="SSF51735">
    <property type="entry name" value="NAD(P)-binding Rossmann-fold domains"/>
    <property type="match status" value="1"/>
</dbReference>
<protein>
    <recommendedName>
        <fullName evidence="3">Prephenate/arogenate dehydrogenase domain-containing protein</fullName>
    </recommendedName>
</protein>
<evidence type="ECO:0000256" key="1">
    <source>
        <dbReference type="ARBA" id="ARBA00007964"/>
    </source>
</evidence>
<dbReference type="GO" id="GO:0006571">
    <property type="term" value="P:tyrosine biosynthetic process"/>
    <property type="evidence" value="ECO:0007669"/>
    <property type="project" value="InterPro"/>
</dbReference>
<dbReference type="Gene3D" id="3.40.50.720">
    <property type="entry name" value="NAD(P)-binding Rossmann-like Domain"/>
    <property type="match status" value="1"/>
</dbReference>
<gene>
    <name evidence="4" type="ORF">HMPREF9719_01668</name>
</gene>
<dbReference type="PANTHER" id="PTHR21363:SF0">
    <property type="entry name" value="PREPHENATE DEHYDROGENASE [NADP(+)]"/>
    <property type="match status" value="1"/>
</dbReference>
<dbReference type="Pfam" id="PF20463">
    <property type="entry name" value="PDH_C"/>
    <property type="match status" value="1"/>
</dbReference>